<feature type="transmembrane region" description="Helical" evidence="1">
    <location>
        <begin position="199"/>
        <end position="219"/>
    </location>
</feature>
<keyword evidence="1" id="KW-0472">Membrane</keyword>
<feature type="transmembrane region" description="Helical" evidence="1">
    <location>
        <begin position="41"/>
        <end position="65"/>
    </location>
</feature>
<accession>A0ABU5DS50</accession>
<comment type="caution">
    <text evidence="2">The sequence shown here is derived from an EMBL/GenBank/DDBJ whole genome shotgun (WGS) entry which is preliminary data.</text>
</comment>
<reference evidence="2 3" key="1">
    <citation type="submission" date="2023-11" db="EMBL/GenBank/DDBJ databases">
        <title>Paucibacter sp. nov., isolated from fresh soil in Korea.</title>
        <authorList>
            <person name="Le N.T.T."/>
        </authorList>
    </citation>
    <scope>NUCLEOTIDE SEQUENCE [LARGE SCALE GENOMIC DNA]</scope>
    <source>
        <strain evidence="2 3">R3-3</strain>
    </source>
</reference>
<evidence type="ECO:0000313" key="2">
    <source>
        <dbReference type="EMBL" id="MDY0749150.1"/>
    </source>
</evidence>
<dbReference type="EMBL" id="JAXCLA010000015">
    <property type="protein sequence ID" value="MDY0749150.1"/>
    <property type="molecule type" value="Genomic_DNA"/>
</dbReference>
<name>A0ABU5DS50_9BURK</name>
<sequence length="425" mass="44750">MPELFKIKTKTGFAFLVISALIVVGFLLLTVQSVSQASWRYLFIGGMTAIAGLGCGGLVGLIFGLPESTPVVVSPQPKSDATAASPPASEDWYRDSSSLERIATWLTGAIIALSLANFESWTVRFDRAAVSIGMAMEGTSSADLAAASIRAAKAQATLDAVKIAPSESGEAYDKRRAAAAEALKDAQAEVARAASAAEVVGGLLLGGYAFLGFAASYLWTRRYLPAELAKARRDMRQESRLDAKDAAELAEARAKNLTQEFSKRTGDPKAAAAAAAAAASSLMTEKLAEGDEARGARPFIQPGPIQNDPWKGQFGGLPSTEHAEVAATIREVRGRPGVFLVALMICARNAMGRSTLAGTEVRLYLHPTFPEPIIRPFTFDSGGVIEVNLAAVGAFTIGVQLMSSGALLELDLADLRDAPAAFRLN</sequence>
<keyword evidence="3" id="KW-1185">Reference proteome</keyword>
<keyword evidence="1" id="KW-1133">Transmembrane helix</keyword>
<feature type="transmembrane region" description="Helical" evidence="1">
    <location>
        <begin position="12"/>
        <end position="29"/>
    </location>
</feature>
<proteinExistence type="predicted"/>
<dbReference type="Proteomes" id="UP001285263">
    <property type="component" value="Unassembled WGS sequence"/>
</dbReference>
<evidence type="ECO:0000313" key="3">
    <source>
        <dbReference type="Proteomes" id="UP001285263"/>
    </source>
</evidence>
<keyword evidence="1" id="KW-0812">Transmembrane</keyword>
<dbReference type="RefSeq" id="WP_320427117.1">
    <property type="nucleotide sequence ID" value="NZ_JAXCLA010000015.1"/>
</dbReference>
<evidence type="ECO:0000256" key="1">
    <source>
        <dbReference type="SAM" id="Phobius"/>
    </source>
</evidence>
<gene>
    <name evidence="2" type="ORF">SNE35_31930</name>
</gene>
<organism evidence="2 3">
    <name type="scientific">Roseateles agri</name>
    <dbReference type="NCBI Taxonomy" id="3098619"/>
    <lineage>
        <taxon>Bacteria</taxon>
        <taxon>Pseudomonadati</taxon>
        <taxon>Pseudomonadota</taxon>
        <taxon>Betaproteobacteria</taxon>
        <taxon>Burkholderiales</taxon>
        <taxon>Sphaerotilaceae</taxon>
        <taxon>Roseateles</taxon>
    </lineage>
</organism>
<protein>
    <submittedName>
        <fullName evidence="2">PYEATS domain-containing protein</fullName>
    </submittedName>
</protein>